<gene>
    <name evidence="1" type="ORF">DVT68_18230</name>
</gene>
<evidence type="ECO:0000313" key="2">
    <source>
        <dbReference type="Proteomes" id="UP000254711"/>
    </source>
</evidence>
<proteinExistence type="predicted"/>
<evidence type="ECO:0000313" key="1">
    <source>
        <dbReference type="EMBL" id="RDI97031.1"/>
    </source>
</evidence>
<protein>
    <submittedName>
        <fullName evidence="1">Uncharacterized protein</fullName>
    </submittedName>
</protein>
<name>A0A370K309_9GAMM</name>
<sequence>MNQRKPAWTQDEAIAFEAACDAIAHLRAQLTHDISVESGKEKPDWRYVAEQEAEFGRLVRERKALHVGDHEDIARIRREYVARIRAWNPRK</sequence>
<keyword evidence="2" id="KW-1185">Reference proteome</keyword>
<organism evidence="1 2">
    <name type="scientific">Dyella solisilvae</name>
    <dbReference type="NCBI Taxonomy" id="1920168"/>
    <lineage>
        <taxon>Bacteria</taxon>
        <taxon>Pseudomonadati</taxon>
        <taxon>Pseudomonadota</taxon>
        <taxon>Gammaproteobacteria</taxon>
        <taxon>Lysobacterales</taxon>
        <taxon>Rhodanobacteraceae</taxon>
        <taxon>Dyella</taxon>
    </lineage>
</organism>
<dbReference type="EMBL" id="QQSY01000007">
    <property type="protein sequence ID" value="RDI97031.1"/>
    <property type="molecule type" value="Genomic_DNA"/>
</dbReference>
<dbReference type="AlphaFoldDB" id="A0A370K309"/>
<comment type="caution">
    <text evidence="1">The sequence shown here is derived from an EMBL/GenBank/DDBJ whole genome shotgun (WGS) entry which is preliminary data.</text>
</comment>
<reference evidence="1 2" key="1">
    <citation type="submission" date="2018-07" db="EMBL/GenBank/DDBJ databases">
        <title>Dyella solisilvae sp. nov., isolated from the pine and broad-leaved mixed forest soil.</title>
        <authorList>
            <person name="Gao Z."/>
            <person name="Qiu L."/>
        </authorList>
    </citation>
    <scope>NUCLEOTIDE SEQUENCE [LARGE SCALE GENOMIC DNA]</scope>
    <source>
        <strain evidence="1 2">DHG54</strain>
    </source>
</reference>
<accession>A0A370K309</accession>
<dbReference type="Proteomes" id="UP000254711">
    <property type="component" value="Unassembled WGS sequence"/>
</dbReference>
<dbReference type="RefSeq" id="WP_114826645.1">
    <property type="nucleotide sequence ID" value="NZ_QQSY01000007.1"/>
</dbReference>